<dbReference type="GO" id="GO:0006303">
    <property type="term" value="P:double-strand break repair via nonhomologous end joining"/>
    <property type="evidence" value="ECO:0007669"/>
    <property type="project" value="TreeGrafter"/>
</dbReference>
<name>A0A9P4YE44_CRYP1</name>
<dbReference type="InterPro" id="IPR012308">
    <property type="entry name" value="DNA_ligase_ATP-dep_N"/>
</dbReference>
<gene>
    <name evidence="8" type="ORF">M406DRAFT_35612</name>
</gene>
<proteinExistence type="inferred from homology"/>
<evidence type="ECO:0000256" key="1">
    <source>
        <dbReference type="ARBA" id="ARBA00007572"/>
    </source>
</evidence>
<dbReference type="Proteomes" id="UP000803844">
    <property type="component" value="Unassembled WGS sequence"/>
</dbReference>
<comment type="caution">
    <text evidence="8">The sequence shown here is derived from an EMBL/GenBank/DDBJ whole genome shotgun (WGS) entry which is preliminary data.</text>
</comment>
<dbReference type="InterPro" id="IPR036599">
    <property type="entry name" value="DNA_ligase_N_sf"/>
</dbReference>
<dbReference type="GO" id="GO:0006297">
    <property type="term" value="P:nucleotide-excision repair, DNA gap filling"/>
    <property type="evidence" value="ECO:0007669"/>
    <property type="project" value="TreeGrafter"/>
</dbReference>
<feature type="domain" description="ATP-dependent DNA ligase family profile" evidence="7">
    <location>
        <begin position="389"/>
        <end position="529"/>
    </location>
</feature>
<dbReference type="Pfam" id="PF04675">
    <property type="entry name" value="DNA_ligase_A_N"/>
    <property type="match status" value="1"/>
</dbReference>
<dbReference type="CDD" id="cd08039">
    <property type="entry name" value="Adenylation_DNA_ligase_Fungal"/>
    <property type="match status" value="1"/>
</dbReference>
<feature type="compositionally biased region" description="Polar residues" evidence="6">
    <location>
        <begin position="721"/>
        <end position="731"/>
    </location>
</feature>
<accession>A0A9P4YE44</accession>
<evidence type="ECO:0000313" key="9">
    <source>
        <dbReference type="Proteomes" id="UP000803844"/>
    </source>
</evidence>
<dbReference type="SUPFAM" id="SSF56091">
    <property type="entry name" value="DNA ligase/mRNA capping enzyme, catalytic domain"/>
    <property type="match status" value="1"/>
</dbReference>
<protein>
    <recommendedName>
        <fullName evidence="7">ATP-dependent DNA ligase family profile domain-containing protein</fullName>
    </recommendedName>
</protein>
<dbReference type="GO" id="GO:0006310">
    <property type="term" value="P:DNA recombination"/>
    <property type="evidence" value="ECO:0007669"/>
    <property type="project" value="InterPro"/>
</dbReference>
<dbReference type="RefSeq" id="XP_040782226.1">
    <property type="nucleotide sequence ID" value="XM_040923363.1"/>
</dbReference>
<feature type="compositionally biased region" description="Low complexity" evidence="6">
    <location>
        <begin position="684"/>
        <end position="699"/>
    </location>
</feature>
<evidence type="ECO:0000256" key="3">
    <source>
        <dbReference type="ARBA" id="ARBA00022741"/>
    </source>
</evidence>
<comment type="similarity">
    <text evidence="1">Belongs to the ATP-dependent DNA ligase family.</text>
</comment>
<evidence type="ECO:0000256" key="5">
    <source>
        <dbReference type="ARBA" id="ARBA00023242"/>
    </source>
</evidence>
<dbReference type="Gene3D" id="3.30.470.30">
    <property type="entry name" value="DNA ligase/mRNA capping enzyme"/>
    <property type="match status" value="1"/>
</dbReference>
<dbReference type="GO" id="GO:0003677">
    <property type="term" value="F:DNA binding"/>
    <property type="evidence" value="ECO:0007669"/>
    <property type="project" value="InterPro"/>
</dbReference>
<dbReference type="Gene3D" id="1.10.3260.10">
    <property type="entry name" value="DNA ligase, ATP-dependent, N-terminal domain"/>
    <property type="match status" value="1"/>
</dbReference>
<dbReference type="PROSITE" id="PS50160">
    <property type="entry name" value="DNA_LIGASE_A3"/>
    <property type="match status" value="1"/>
</dbReference>
<keyword evidence="5" id="KW-0539">Nucleus</keyword>
<dbReference type="GeneID" id="63840492"/>
<evidence type="ECO:0000313" key="8">
    <source>
        <dbReference type="EMBL" id="KAF3771265.1"/>
    </source>
</evidence>
<keyword evidence="2" id="KW-0436">Ligase</keyword>
<organism evidence="8 9">
    <name type="scientific">Cryphonectria parasitica (strain ATCC 38755 / EP155)</name>
    <dbReference type="NCBI Taxonomy" id="660469"/>
    <lineage>
        <taxon>Eukaryota</taxon>
        <taxon>Fungi</taxon>
        <taxon>Dikarya</taxon>
        <taxon>Ascomycota</taxon>
        <taxon>Pezizomycotina</taxon>
        <taxon>Sordariomycetes</taxon>
        <taxon>Sordariomycetidae</taxon>
        <taxon>Diaporthales</taxon>
        <taxon>Cryphonectriaceae</taxon>
        <taxon>Cryphonectria-Endothia species complex</taxon>
        <taxon>Cryphonectria</taxon>
    </lineage>
</organism>
<keyword evidence="9" id="KW-1185">Reference proteome</keyword>
<keyword evidence="3" id="KW-0547">Nucleotide-binding</keyword>
<dbReference type="Gene3D" id="2.40.50.140">
    <property type="entry name" value="Nucleic acid-binding proteins"/>
    <property type="match status" value="1"/>
</dbReference>
<keyword evidence="4" id="KW-0067">ATP-binding</keyword>
<dbReference type="EMBL" id="MU032344">
    <property type="protein sequence ID" value="KAF3771265.1"/>
    <property type="molecule type" value="Genomic_DNA"/>
</dbReference>
<dbReference type="GO" id="GO:0005524">
    <property type="term" value="F:ATP binding"/>
    <property type="evidence" value="ECO:0007669"/>
    <property type="project" value="UniProtKB-KW"/>
</dbReference>
<dbReference type="GO" id="GO:0003910">
    <property type="term" value="F:DNA ligase (ATP) activity"/>
    <property type="evidence" value="ECO:0007669"/>
    <property type="project" value="InterPro"/>
</dbReference>
<dbReference type="InterPro" id="IPR012310">
    <property type="entry name" value="DNA_ligase_ATP-dep_cent"/>
</dbReference>
<dbReference type="PANTHER" id="PTHR45997:SF2">
    <property type="entry name" value="ATP DEPENDENT DNA LIGASE DOMAIN PROTEIN (AFU_ORTHOLOGUE AFUA_5G02430)"/>
    <property type="match status" value="1"/>
</dbReference>
<evidence type="ECO:0000256" key="2">
    <source>
        <dbReference type="ARBA" id="ARBA00022598"/>
    </source>
</evidence>
<evidence type="ECO:0000256" key="4">
    <source>
        <dbReference type="ARBA" id="ARBA00022840"/>
    </source>
</evidence>
<evidence type="ECO:0000256" key="6">
    <source>
        <dbReference type="SAM" id="MobiDB-lite"/>
    </source>
</evidence>
<dbReference type="GO" id="GO:0032807">
    <property type="term" value="C:DNA ligase IV complex"/>
    <property type="evidence" value="ECO:0007669"/>
    <property type="project" value="TreeGrafter"/>
</dbReference>
<evidence type="ECO:0000259" key="7">
    <source>
        <dbReference type="PROSITE" id="PS50160"/>
    </source>
</evidence>
<sequence length="947" mass="106098">MPLSFGAVCDLLQSLETDLGRKRRQRGSNKIVTDWFASHREQIENGDVDRTAVLSTLLPERRTDRVFNIKHNRLESIITKACGLGKRRQEELTRWRKQGSGVDLAECVENILKDAPNGTECDITVEEVDKVLHQLAAGVDFSSPAVRSSRPAASSNLATSRDHLHPLTHLFRQLSPRDAKWLCRLILKTFLPVVVPEDLVYSQCHPLLPALLNIHDNFAVATTLLEQQIRNSQALGIDLDRADIPRLIKPQVGVKVGRQTWLKARSIQHCLGMGRGVMSCERKMDGEYCQIHIDLSKGDRCIQIFSKSGKDSTRDRIKLHSAIRSSLGLGTAACRFKRRCILEGELVVWSDQEKKILGFEKIRRHVNRCGRFIGIDEDSPPPATERLMIVYFDLLLVDDESMLSSRHSDRRQRLSTLILCEEGRATLVEREVINFSSRLAATELRKAFAACIVEKEEGLVLKPDEPYFNLEMDKRRYASCCLKLKKAYVKNLGDIGDFAVVGARYDPTRAKVLGLPNTKYTHFYLGCIANKAEATRFEEVRPSFIIVAEVELNAAMAEYFKQYVFTKAVPPDENDQLDIELPSGIMQGRRMSAVFLEPAVFDITCFAFHKETNTRFWSPRFPYVSKIHTDRSWKDCLGFDELQDLAETDRMCPEQQDSQELAQWITILEEAESKRRRKAALQDSQSTNGTITTDTTSETWPGHTIMKVGTEPASRQPLGDVTSSPSSQSNALPPAFPSLSGVEKLQDEPGMTDPGPSSPCFSVAASLHSEANTSALAKASKMASSSVASRLDVQPSAREQPTCRHAGENCALAGHFILLAPCVASIPWLTEDLLPSHGVAAVFKDIPSWLASTSLAGSRRRQPRLVLVERRRAAATEAFLTRLQSQPLKGPGGQPEVMVAYDWRLLEAITCEEDARKKRNRHGTRRHRIGTSAHGKDSWRKYYIGLC</sequence>
<dbReference type="InterPro" id="IPR029710">
    <property type="entry name" value="LIG4"/>
</dbReference>
<dbReference type="AlphaFoldDB" id="A0A9P4YE44"/>
<dbReference type="PANTHER" id="PTHR45997">
    <property type="entry name" value="DNA LIGASE 4"/>
    <property type="match status" value="1"/>
</dbReference>
<dbReference type="InterPro" id="IPR012340">
    <property type="entry name" value="NA-bd_OB-fold"/>
</dbReference>
<feature type="region of interest" description="Disordered" evidence="6">
    <location>
        <begin position="676"/>
        <end position="759"/>
    </location>
</feature>
<dbReference type="OrthoDB" id="2160351at2759"/>
<dbReference type="Pfam" id="PF01068">
    <property type="entry name" value="DNA_ligase_A_M"/>
    <property type="match status" value="1"/>
</dbReference>
<reference evidence="8" key="1">
    <citation type="journal article" date="2020" name="Phytopathology">
        <title>Genome sequence of the chestnut blight fungus Cryphonectria parasitica EP155: A fundamental resource for an archetypical invasive plant pathogen.</title>
        <authorList>
            <person name="Crouch J.A."/>
            <person name="Dawe A."/>
            <person name="Aerts A."/>
            <person name="Barry K."/>
            <person name="Churchill A.C.L."/>
            <person name="Grimwood J."/>
            <person name="Hillman B."/>
            <person name="Milgroom M.G."/>
            <person name="Pangilinan J."/>
            <person name="Smith M."/>
            <person name="Salamov A."/>
            <person name="Schmutz J."/>
            <person name="Yadav J."/>
            <person name="Grigoriev I.V."/>
            <person name="Nuss D."/>
        </authorList>
    </citation>
    <scope>NUCLEOTIDE SEQUENCE</scope>
    <source>
        <strain evidence="8">EP155</strain>
    </source>
</reference>